<dbReference type="PROSITE" id="PS51257">
    <property type="entry name" value="PROKAR_LIPOPROTEIN"/>
    <property type="match status" value="1"/>
</dbReference>
<evidence type="ECO:0000313" key="3">
    <source>
        <dbReference type="EMBL" id="MEI4771368.1"/>
    </source>
</evidence>
<feature type="chain" id="PRO_5047102973" evidence="2">
    <location>
        <begin position="20"/>
        <end position="63"/>
    </location>
</feature>
<accession>A0ABU8F8M2</accession>
<protein>
    <submittedName>
        <fullName evidence="3">Uncharacterized protein</fullName>
    </submittedName>
</protein>
<organism evidence="3 4">
    <name type="scientific">Psychrobacillus mangrovi</name>
    <dbReference type="NCBI Taxonomy" id="3117745"/>
    <lineage>
        <taxon>Bacteria</taxon>
        <taxon>Bacillati</taxon>
        <taxon>Bacillota</taxon>
        <taxon>Bacilli</taxon>
        <taxon>Bacillales</taxon>
        <taxon>Bacillaceae</taxon>
        <taxon>Psychrobacillus</taxon>
    </lineage>
</organism>
<feature type="compositionally biased region" description="Acidic residues" evidence="1">
    <location>
        <begin position="34"/>
        <end position="43"/>
    </location>
</feature>
<sequence>MKRRMIALPLALSSFFLLGACGEDDKDIEEIEVNDPLLEDDGQNDGGVPDEKTEDSDAENSGS</sequence>
<evidence type="ECO:0000256" key="2">
    <source>
        <dbReference type="SAM" id="SignalP"/>
    </source>
</evidence>
<keyword evidence="2" id="KW-0732">Signal</keyword>
<feature type="compositionally biased region" description="Acidic residues" evidence="1">
    <location>
        <begin position="52"/>
        <end position="63"/>
    </location>
</feature>
<gene>
    <name evidence="3" type="ORF">WAX74_17215</name>
</gene>
<dbReference type="EMBL" id="JBAWSY010000019">
    <property type="protein sequence ID" value="MEI4771368.1"/>
    <property type="molecule type" value="Genomic_DNA"/>
</dbReference>
<feature type="signal peptide" evidence="2">
    <location>
        <begin position="1"/>
        <end position="19"/>
    </location>
</feature>
<name>A0ABU8F8M2_9BACI</name>
<evidence type="ECO:0000313" key="4">
    <source>
        <dbReference type="Proteomes" id="UP001364890"/>
    </source>
</evidence>
<evidence type="ECO:0000256" key="1">
    <source>
        <dbReference type="SAM" id="MobiDB-lite"/>
    </source>
</evidence>
<dbReference type="RefSeq" id="WP_336498921.1">
    <property type="nucleotide sequence ID" value="NZ_JBAWSY010000019.1"/>
</dbReference>
<keyword evidence="4" id="KW-1185">Reference proteome</keyword>
<feature type="region of interest" description="Disordered" evidence="1">
    <location>
        <begin position="34"/>
        <end position="63"/>
    </location>
</feature>
<proteinExistence type="predicted"/>
<reference evidence="3 4" key="1">
    <citation type="submission" date="2024-01" db="EMBL/GenBank/DDBJ databases">
        <title>Seven novel Bacillus-like species.</title>
        <authorList>
            <person name="Liu G."/>
        </authorList>
    </citation>
    <scope>NUCLEOTIDE SEQUENCE [LARGE SCALE GENOMIC DNA]</scope>
    <source>
        <strain evidence="3 4">FJAT-51614</strain>
    </source>
</reference>
<dbReference type="Proteomes" id="UP001364890">
    <property type="component" value="Unassembled WGS sequence"/>
</dbReference>
<comment type="caution">
    <text evidence="3">The sequence shown here is derived from an EMBL/GenBank/DDBJ whole genome shotgun (WGS) entry which is preliminary data.</text>
</comment>